<accession>A0A9P7DVJ9</accession>
<protein>
    <submittedName>
        <fullName evidence="2">Uncharacterized protein</fullName>
    </submittedName>
</protein>
<name>A0A9P7DVJ9_9AGAM</name>
<dbReference type="AlphaFoldDB" id="A0A9P7DVJ9"/>
<dbReference type="Proteomes" id="UP000807769">
    <property type="component" value="Unassembled WGS sequence"/>
</dbReference>
<evidence type="ECO:0000313" key="2">
    <source>
        <dbReference type="EMBL" id="KAG1803977.1"/>
    </source>
</evidence>
<keyword evidence="3" id="KW-1185">Reference proteome</keyword>
<evidence type="ECO:0000256" key="1">
    <source>
        <dbReference type="SAM" id="MobiDB-lite"/>
    </source>
</evidence>
<comment type="caution">
    <text evidence="2">The sequence shown here is derived from an EMBL/GenBank/DDBJ whole genome shotgun (WGS) entry which is preliminary data.</text>
</comment>
<reference evidence="2" key="1">
    <citation type="journal article" date="2020" name="New Phytol.">
        <title>Comparative genomics reveals dynamic genome evolution in host specialist ectomycorrhizal fungi.</title>
        <authorList>
            <person name="Lofgren L.A."/>
            <person name="Nguyen N.H."/>
            <person name="Vilgalys R."/>
            <person name="Ruytinx J."/>
            <person name="Liao H.L."/>
            <person name="Branco S."/>
            <person name="Kuo A."/>
            <person name="LaButti K."/>
            <person name="Lipzen A."/>
            <person name="Andreopoulos W."/>
            <person name="Pangilinan J."/>
            <person name="Riley R."/>
            <person name="Hundley H."/>
            <person name="Na H."/>
            <person name="Barry K."/>
            <person name="Grigoriev I.V."/>
            <person name="Stajich J.E."/>
            <person name="Kennedy P.G."/>
        </authorList>
    </citation>
    <scope>NUCLEOTIDE SEQUENCE</scope>
    <source>
        <strain evidence="2">MN1</strain>
    </source>
</reference>
<proteinExistence type="predicted"/>
<feature type="region of interest" description="Disordered" evidence="1">
    <location>
        <begin position="75"/>
        <end position="96"/>
    </location>
</feature>
<dbReference type="RefSeq" id="XP_041186675.1">
    <property type="nucleotide sequence ID" value="XM_041333620.1"/>
</dbReference>
<evidence type="ECO:0000313" key="3">
    <source>
        <dbReference type="Proteomes" id="UP000807769"/>
    </source>
</evidence>
<gene>
    <name evidence="2" type="ORF">BJ212DRAFT_1304490</name>
</gene>
<dbReference type="GeneID" id="64627637"/>
<dbReference type="EMBL" id="JABBWG010000064">
    <property type="protein sequence ID" value="KAG1803977.1"/>
    <property type="molecule type" value="Genomic_DNA"/>
</dbReference>
<sequence length="162" mass="17514">MAYETTCCEIRECARDPYGSQKSLVADRQPRVSPTGSAVQTSLTKHSGCADANRISTYDGIVVHQGCVMDNTSSYPTLKHDRTGDPSQPPHKAKNDSRVVDNVNHLLGITIMTIHITKDLVLINLVKGILGLVANIPINDCAGAPVRPPERFAKASSDPHNQ</sequence>
<organism evidence="2 3">
    <name type="scientific">Suillus subaureus</name>
    <dbReference type="NCBI Taxonomy" id="48587"/>
    <lineage>
        <taxon>Eukaryota</taxon>
        <taxon>Fungi</taxon>
        <taxon>Dikarya</taxon>
        <taxon>Basidiomycota</taxon>
        <taxon>Agaricomycotina</taxon>
        <taxon>Agaricomycetes</taxon>
        <taxon>Agaricomycetidae</taxon>
        <taxon>Boletales</taxon>
        <taxon>Suillineae</taxon>
        <taxon>Suillaceae</taxon>
        <taxon>Suillus</taxon>
    </lineage>
</organism>